<dbReference type="eggNOG" id="COG1520">
    <property type="taxonomic scope" value="Bacteria"/>
</dbReference>
<keyword evidence="3" id="KW-1185">Reference proteome</keyword>
<dbReference type="SUPFAM" id="SSF142921">
    <property type="entry name" value="WGR domain-like"/>
    <property type="match status" value="1"/>
</dbReference>
<dbReference type="RefSeq" id="WP_078976415.1">
    <property type="nucleotide sequence ID" value="NZ_MWQN01000001.1"/>
</dbReference>
<dbReference type="InterPro" id="IPR015943">
    <property type="entry name" value="WD40/YVTN_repeat-like_dom_sf"/>
</dbReference>
<accession>A0A1T3NZI7</accession>
<dbReference type="PROSITE" id="PS51977">
    <property type="entry name" value="WGR"/>
    <property type="match status" value="1"/>
</dbReference>
<dbReference type="InterPro" id="IPR008893">
    <property type="entry name" value="WGR_domain"/>
</dbReference>
<dbReference type="PANTHER" id="PTHR30634:SF13">
    <property type="entry name" value="PROTEIN YEHF"/>
    <property type="match status" value="1"/>
</dbReference>
<reference evidence="2 3" key="1">
    <citation type="submission" date="2017-03" db="EMBL/GenBank/DDBJ databases">
        <title>Draft genome sequence of Streptomyces scabrisporus NF3, endophyte isolated from Amphipterygium adstringens.</title>
        <authorList>
            <person name="Vazquez M."/>
            <person name="Ceapa C.D."/>
            <person name="Rodriguez Luna D."/>
            <person name="Sanchez Esquivel S."/>
        </authorList>
    </citation>
    <scope>NUCLEOTIDE SEQUENCE [LARGE SCALE GENOMIC DNA]</scope>
    <source>
        <strain evidence="2 3">NF3</strain>
    </source>
</reference>
<dbReference type="InterPro" id="IPR036930">
    <property type="entry name" value="WGR_dom_sf"/>
</dbReference>
<dbReference type="InterPro" id="IPR002372">
    <property type="entry name" value="PQQ_rpt_dom"/>
</dbReference>
<evidence type="ECO:0000313" key="3">
    <source>
        <dbReference type="Proteomes" id="UP000190037"/>
    </source>
</evidence>
<protein>
    <submittedName>
        <fullName evidence="2">Molybdenum metabolism regulator</fullName>
    </submittedName>
</protein>
<dbReference type="Proteomes" id="UP000190037">
    <property type="component" value="Unassembled WGS sequence"/>
</dbReference>
<dbReference type="EMBL" id="MWQN01000001">
    <property type="protein sequence ID" value="OPC82145.1"/>
    <property type="molecule type" value="Genomic_DNA"/>
</dbReference>
<dbReference type="eggNOG" id="COG3831">
    <property type="taxonomic scope" value="Bacteria"/>
</dbReference>
<dbReference type="OrthoDB" id="3310862at2"/>
<dbReference type="AlphaFoldDB" id="A0A1T3NZI7"/>
<comment type="caution">
    <text evidence="2">The sequence shown here is derived from an EMBL/GenBank/DDBJ whole genome shotgun (WGS) entry which is preliminary data.</text>
</comment>
<dbReference type="PANTHER" id="PTHR30634">
    <property type="entry name" value="OUTER MEMBRANE LOLAB LIPOPROTEIN INSERTION APPARATUS"/>
    <property type="match status" value="1"/>
</dbReference>
<dbReference type="STRING" id="159449.B4N89_15415"/>
<dbReference type="CDD" id="cd07996">
    <property type="entry name" value="WGR_MMR_like"/>
    <property type="match status" value="1"/>
</dbReference>
<dbReference type="Pfam" id="PF05406">
    <property type="entry name" value="WGR"/>
    <property type="match status" value="1"/>
</dbReference>
<dbReference type="InterPro" id="IPR050458">
    <property type="entry name" value="LolB"/>
</dbReference>
<dbReference type="Pfam" id="PF13360">
    <property type="entry name" value="PQQ_2"/>
    <property type="match status" value="1"/>
</dbReference>
<organism evidence="2 3">
    <name type="scientific">Embleya scabrispora</name>
    <dbReference type="NCBI Taxonomy" id="159449"/>
    <lineage>
        <taxon>Bacteria</taxon>
        <taxon>Bacillati</taxon>
        <taxon>Actinomycetota</taxon>
        <taxon>Actinomycetes</taxon>
        <taxon>Kitasatosporales</taxon>
        <taxon>Streptomycetaceae</taxon>
        <taxon>Embleya</taxon>
    </lineage>
</organism>
<feature type="domain" description="WGR" evidence="1">
    <location>
        <begin position="1"/>
        <end position="83"/>
    </location>
</feature>
<dbReference type="SUPFAM" id="SSF50998">
    <property type="entry name" value="Quinoprotein alcohol dehydrogenase-like"/>
    <property type="match status" value="1"/>
</dbReference>
<dbReference type="Gene3D" id="2.20.140.10">
    <property type="entry name" value="WGR domain"/>
    <property type="match status" value="1"/>
</dbReference>
<evidence type="ECO:0000313" key="2">
    <source>
        <dbReference type="EMBL" id="OPC82145.1"/>
    </source>
</evidence>
<dbReference type="InterPro" id="IPR049809">
    <property type="entry name" value="YehF/YfeS-like_WGR"/>
</dbReference>
<dbReference type="Gene3D" id="2.130.10.10">
    <property type="entry name" value="YVTN repeat-like/Quinoprotein amine dehydrogenase"/>
    <property type="match status" value="2"/>
</dbReference>
<sequence>MPETRTYLELSEEGDGAHKYYEVVVDGCDVTVTYGRIGAKGQTGTTTHATPQKAEADGKKKVAAKLRKGYEPAVQGVRKPRAITRREIVSRPSTARNSAPVLWRYRTGSSAFGIFVDSERVLVGNQRGDVWFLDHAGKVTGRYQLPDGVKCIVADDSWIYAGCDNGNVYDVGGKAPRVAYEITDNIDIYWLDIHDGVLGVSDSNGGCTTIDHEDESLWAAATNGTGAWMVRCDENAIYHGHSAGVQAFAAGDGKELWTTKTRGGVLFGWQERDDVYAGTSGNKVHRIAKSDGSIRTTYDCDASVFSCATAENGKYVFAGDSSSTVYCFAEDGKRLWKLGTTCGSAFSMQYHDEKLYIVTTDGSLACIDVSEAAIAAAQDGTVPQVRDVKVAAMEAVVPTTEVATTTEAGTGVVVECVDQGNGRLRVHVVTAGYESGWNVQFPKDVRVAGARYVVDEVSPAERGGFYRVRGEIRRLV</sequence>
<name>A0A1T3NZI7_9ACTN</name>
<proteinExistence type="predicted"/>
<dbReference type="InterPro" id="IPR011047">
    <property type="entry name" value="Quinoprotein_ADH-like_sf"/>
</dbReference>
<evidence type="ECO:0000259" key="1">
    <source>
        <dbReference type="PROSITE" id="PS51977"/>
    </source>
</evidence>
<dbReference type="SMART" id="SM00773">
    <property type="entry name" value="WGR"/>
    <property type="match status" value="1"/>
</dbReference>
<gene>
    <name evidence="2" type="ORF">B4N89_15415</name>
</gene>